<evidence type="ECO:0000313" key="1">
    <source>
        <dbReference type="EMBL" id="CDW51052.1"/>
    </source>
</evidence>
<dbReference type="AlphaFoldDB" id="A0A0K2VLG7"/>
<proteinExistence type="predicted"/>
<organism evidence="1">
    <name type="scientific">Lepeophtheirus salmonis</name>
    <name type="common">Salmon louse</name>
    <name type="synonym">Caligus salmonis</name>
    <dbReference type="NCBI Taxonomy" id="72036"/>
    <lineage>
        <taxon>Eukaryota</taxon>
        <taxon>Metazoa</taxon>
        <taxon>Ecdysozoa</taxon>
        <taxon>Arthropoda</taxon>
        <taxon>Crustacea</taxon>
        <taxon>Multicrustacea</taxon>
        <taxon>Hexanauplia</taxon>
        <taxon>Copepoda</taxon>
        <taxon>Siphonostomatoida</taxon>
        <taxon>Caligidae</taxon>
        <taxon>Lepeophtheirus</taxon>
    </lineage>
</organism>
<name>A0A0K2VLG7_LEPSM</name>
<reference evidence="1" key="1">
    <citation type="submission" date="2014-05" db="EMBL/GenBank/DDBJ databases">
        <authorList>
            <person name="Chronopoulou M."/>
        </authorList>
    </citation>
    <scope>NUCLEOTIDE SEQUENCE</scope>
    <source>
        <tissue evidence="1">Whole organism</tissue>
    </source>
</reference>
<dbReference type="EMBL" id="HACA01033691">
    <property type="protein sequence ID" value="CDW51052.1"/>
    <property type="molecule type" value="Transcribed_RNA"/>
</dbReference>
<protein>
    <submittedName>
        <fullName evidence="1">Uncharacterized protein</fullName>
    </submittedName>
</protein>
<accession>A0A0K2VLG7</accession>
<sequence length="33" mass="3685">MERKSKLTASRFGDICKSCHERGFSALAESILL</sequence>